<dbReference type="Proteomes" id="UP000001075">
    <property type="component" value="Unassembled WGS sequence"/>
</dbReference>
<name>G3IK25_CRIGR</name>
<accession>G3IK25</accession>
<dbReference type="AlphaFoldDB" id="G3IK25"/>
<sequence length="50" mass="5777">MTLRLSKIICIMCNFFLGRGFITYIRFSKVICDPPPKALQGLKRDTRNSL</sequence>
<gene>
    <name evidence="1" type="ORF">I79_024219</name>
</gene>
<evidence type="ECO:0000313" key="2">
    <source>
        <dbReference type="Proteomes" id="UP000001075"/>
    </source>
</evidence>
<reference evidence="2" key="1">
    <citation type="journal article" date="2011" name="Nat. Biotechnol.">
        <title>The genomic sequence of the Chinese hamster ovary (CHO)-K1 cell line.</title>
        <authorList>
            <person name="Xu X."/>
            <person name="Nagarajan H."/>
            <person name="Lewis N.E."/>
            <person name="Pan S."/>
            <person name="Cai Z."/>
            <person name="Liu X."/>
            <person name="Chen W."/>
            <person name="Xie M."/>
            <person name="Wang W."/>
            <person name="Hammond S."/>
            <person name="Andersen M.R."/>
            <person name="Neff N."/>
            <person name="Passarelli B."/>
            <person name="Koh W."/>
            <person name="Fan H.C."/>
            <person name="Wang J."/>
            <person name="Gui Y."/>
            <person name="Lee K.H."/>
            <person name="Betenbaugh M.J."/>
            <person name="Quake S.R."/>
            <person name="Famili I."/>
            <person name="Palsson B.O."/>
            <person name="Wang J."/>
        </authorList>
    </citation>
    <scope>NUCLEOTIDE SEQUENCE [LARGE SCALE GENOMIC DNA]</scope>
    <source>
        <strain evidence="2">CHO K1 cell line</strain>
    </source>
</reference>
<dbReference type="InParanoid" id="G3IK25"/>
<evidence type="ECO:0000313" key="1">
    <source>
        <dbReference type="EMBL" id="EGW14829.1"/>
    </source>
</evidence>
<organism evidence="1 2">
    <name type="scientific">Cricetulus griseus</name>
    <name type="common">Chinese hamster</name>
    <name type="synonym">Cricetulus barabensis griseus</name>
    <dbReference type="NCBI Taxonomy" id="10029"/>
    <lineage>
        <taxon>Eukaryota</taxon>
        <taxon>Metazoa</taxon>
        <taxon>Chordata</taxon>
        <taxon>Craniata</taxon>
        <taxon>Vertebrata</taxon>
        <taxon>Euteleostomi</taxon>
        <taxon>Mammalia</taxon>
        <taxon>Eutheria</taxon>
        <taxon>Euarchontoglires</taxon>
        <taxon>Glires</taxon>
        <taxon>Rodentia</taxon>
        <taxon>Myomorpha</taxon>
        <taxon>Muroidea</taxon>
        <taxon>Cricetidae</taxon>
        <taxon>Cricetinae</taxon>
        <taxon>Cricetulus</taxon>
    </lineage>
</organism>
<proteinExistence type="predicted"/>
<protein>
    <submittedName>
        <fullName evidence="1">Uncharacterized protein</fullName>
    </submittedName>
</protein>
<dbReference type="EMBL" id="JH003474">
    <property type="protein sequence ID" value="EGW14829.1"/>
    <property type="molecule type" value="Genomic_DNA"/>
</dbReference>